<dbReference type="PANTHER" id="PTHR23220">
    <property type="entry name" value="INTEGRIN ALPHA"/>
    <property type="match status" value="1"/>
</dbReference>
<evidence type="ECO:0000256" key="2">
    <source>
        <dbReference type="ARBA" id="ARBA00022737"/>
    </source>
</evidence>
<dbReference type="AlphaFoldDB" id="A0A382GK81"/>
<dbReference type="InterPro" id="IPR013517">
    <property type="entry name" value="FG-GAP"/>
</dbReference>
<sequence length="416" mass="44498">MRRTSLFLTLLMVLAPMTTMIPALEESTDPMESYEATDGWGESLGWGEIEHEGMNWSVLPFRGVSDWVESAIANFSDPVDDLDVAIGPDQVVKACGYNAATQDLEVYTLSPDGTTSRATVDSTGNVGRGCSIVVDYRGFARVAYLDVDASSLKVVRENDFTPAIGDDWLVRTLVNDVTITTAPEIAIYSNGSIAIAYRDSDVGGLHLMRYTGSWWRHTEMVSEGAAADIVLNIDVNDILHLSFLDTINERVAVISLDEDARTYSVVDEGEGIGQPLGHHLDATTRAQLVYGIENGTGLRIVRDLTGRDDGRISPDPLLVLETNESIDFGTGANANGDYNADGYSDLVYGAPGALNDAGVVHIHYGSVDGYASNPDLVLVGSHEGARFGASLAMVGDVDGNGYDDLLIGAPAHNNAS</sequence>
<dbReference type="PROSITE" id="PS51470">
    <property type="entry name" value="FG_GAP"/>
    <property type="match status" value="1"/>
</dbReference>
<dbReference type="GO" id="GO:0033627">
    <property type="term" value="P:cell adhesion mediated by integrin"/>
    <property type="evidence" value="ECO:0007669"/>
    <property type="project" value="TreeGrafter"/>
</dbReference>
<proteinExistence type="predicted"/>
<dbReference type="GO" id="GO:0005178">
    <property type="term" value="F:integrin binding"/>
    <property type="evidence" value="ECO:0007669"/>
    <property type="project" value="TreeGrafter"/>
</dbReference>
<keyword evidence="2" id="KW-0677">Repeat</keyword>
<protein>
    <recommendedName>
        <fullName evidence="5">VCBS repeat-containing protein</fullName>
    </recommendedName>
</protein>
<dbReference type="Gene3D" id="2.130.10.130">
    <property type="entry name" value="Integrin alpha, N-terminal"/>
    <property type="match status" value="1"/>
</dbReference>
<evidence type="ECO:0008006" key="5">
    <source>
        <dbReference type="Google" id="ProtNLM"/>
    </source>
</evidence>
<accession>A0A382GK81</accession>
<dbReference type="PRINTS" id="PR01185">
    <property type="entry name" value="INTEGRINA"/>
</dbReference>
<evidence type="ECO:0000256" key="1">
    <source>
        <dbReference type="ARBA" id="ARBA00022729"/>
    </source>
</evidence>
<dbReference type="GO" id="GO:0007229">
    <property type="term" value="P:integrin-mediated signaling pathway"/>
    <property type="evidence" value="ECO:0007669"/>
    <property type="project" value="TreeGrafter"/>
</dbReference>
<dbReference type="SUPFAM" id="SSF69318">
    <property type="entry name" value="Integrin alpha N-terminal domain"/>
    <property type="match status" value="1"/>
</dbReference>
<feature type="non-terminal residue" evidence="4">
    <location>
        <position position="416"/>
    </location>
</feature>
<organism evidence="4">
    <name type="scientific">marine metagenome</name>
    <dbReference type="NCBI Taxonomy" id="408172"/>
    <lineage>
        <taxon>unclassified sequences</taxon>
        <taxon>metagenomes</taxon>
        <taxon>ecological metagenomes</taxon>
    </lineage>
</organism>
<dbReference type="GO" id="GO:0009897">
    <property type="term" value="C:external side of plasma membrane"/>
    <property type="evidence" value="ECO:0007669"/>
    <property type="project" value="TreeGrafter"/>
</dbReference>
<dbReference type="SUPFAM" id="SSF89372">
    <property type="entry name" value="Fucose-specific lectin"/>
    <property type="match status" value="1"/>
</dbReference>
<dbReference type="InterPro" id="IPR013519">
    <property type="entry name" value="Int_alpha_beta-p"/>
</dbReference>
<keyword evidence="1" id="KW-0732">Signal</keyword>
<dbReference type="GO" id="GO:0008305">
    <property type="term" value="C:integrin complex"/>
    <property type="evidence" value="ECO:0007669"/>
    <property type="project" value="InterPro"/>
</dbReference>
<dbReference type="GO" id="GO:0098609">
    <property type="term" value="P:cell-cell adhesion"/>
    <property type="evidence" value="ECO:0007669"/>
    <property type="project" value="TreeGrafter"/>
</dbReference>
<dbReference type="PANTHER" id="PTHR23220:SF133">
    <property type="entry name" value="INTEGRIN ALPHA-PS2"/>
    <property type="match status" value="1"/>
</dbReference>
<dbReference type="Pfam" id="PF01839">
    <property type="entry name" value="FG-GAP"/>
    <property type="match status" value="2"/>
</dbReference>
<evidence type="ECO:0000313" key="4">
    <source>
        <dbReference type="EMBL" id="SVB75566.1"/>
    </source>
</evidence>
<dbReference type="InterPro" id="IPR000413">
    <property type="entry name" value="Integrin_alpha"/>
</dbReference>
<dbReference type="GO" id="GO:0007160">
    <property type="term" value="P:cell-matrix adhesion"/>
    <property type="evidence" value="ECO:0007669"/>
    <property type="project" value="TreeGrafter"/>
</dbReference>
<gene>
    <name evidence="4" type="ORF">METZ01_LOCUS228420</name>
</gene>
<name>A0A382GK81_9ZZZZ</name>
<evidence type="ECO:0000256" key="3">
    <source>
        <dbReference type="ARBA" id="ARBA00023180"/>
    </source>
</evidence>
<keyword evidence="3" id="KW-0325">Glycoprotein</keyword>
<dbReference type="EMBL" id="UINC01056021">
    <property type="protein sequence ID" value="SVB75566.1"/>
    <property type="molecule type" value="Genomic_DNA"/>
</dbReference>
<reference evidence="4" key="1">
    <citation type="submission" date="2018-05" db="EMBL/GenBank/DDBJ databases">
        <authorList>
            <person name="Lanie J.A."/>
            <person name="Ng W.-L."/>
            <person name="Kazmierczak K.M."/>
            <person name="Andrzejewski T.M."/>
            <person name="Davidsen T.M."/>
            <person name="Wayne K.J."/>
            <person name="Tettelin H."/>
            <person name="Glass J.I."/>
            <person name="Rusch D."/>
            <person name="Podicherti R."/>
            <person name="Tsui H.-C.T."/>
            <person name="Winkler M.E."/>
        </authorList>
    </citation>
    <scope>NUCLEOTIDE SEQUENCE</scope>
</reference>
<dbReference type="InterPro" id="IPR028994">
    <property type="entry name" value="Integrin_alpha_N"/>
</dbReference>